<reference evidence="1" key="1">
    <citation type="submission" date="2018-05" db="EMBL/GenBank/DDBJ databases">
        <authorList>
            <person name="Lanie J.A."/>
            <person name="Ng W.-L."/>
            <person name="Kazmierczak K.M."/>
            <person name="Andrzejewski T.M."/>
            <person name="Davidsen T.M."/>
            <person name="Wayne K.J."/>
            <person name="Tettelin H."/>
            <person name="Glass J.I."/>
            <person name="Rusch D."/>
            <person name="Podicherti R."/>
            <person name="Tsui H.-C.T."/>
            <person name="Winkler M.E."/>
        </authorList>
    </citation>
    <scope>NUCLEOTIDE SEQUENCE</scope>
</reference>
<proteinExistence type="predicted"/>
<protein>
    <submittedName>
        <fullName evidence="1">Uncharacterized protein</fullName>
    </submittedName>
</protein>
<evidence type="ECO:0000313" key="1">
    <source>
        <dbReference type="EMBL" id="SVE49691.1"/>
    </source>
</evidence>
<dbReference type="AlphaFoldDB" id="A0A383DYW8"/>
<feature type="non-terminal residue" evidence="1">
    <location>
        <position position="1"/>
    </location>
</feature>
<name>A0A383DYW8_9ZZZZ</name>
<gene>
    <name evidence="1" type="ORF">METZ01_LOCUS502545</name>
</gene>
<organism evidence="1">
    <name type="scientific">marine metagenome</name>
    <dbReference type="NCBI Taxonomy" id="408172"/>
    <lineage>
        <taxon>unclassified sequences</taxon>
        <taxon>metagenomes</taxon>
        <taxon>ecological metagenomes</taxon>
    </lineage>
</organism>
<accession>A0A383DYW8</accession>
<sequence>AASEGVITSNPAFSALDLLVEFSLKAITTLEIPVSLRFIACA</sequence>
<dbReference type="EMBL" id="UINC01221376">
    <property type="protein sequence ID" value="SVE49691.1"/>
    <property type="molecule type" value="Genomic_DNA"/>
</dbReference>